<dbReference type="AlphaFoldDB" id="A0AAN9UBR0"/>
<protein>
    <submittedName>
        <fullName evidence="3">Uncharacterized protein</fullName>
    </submittedName>
</protein>
<sequence length="251" mass="28081">MLQTLKNPTIHITNDLMVWLPETVGQRIAFAITLVYGSISAWGISNRVTWFFVMALLPSVAREVIVNPEGAANWVAHKVLIPIRLYDAVSARLFAVVTWCAAVGAWLFAAGPAPWPQPPHAVPEVWPFHDWDPLLQQQPPPGGFPAPRGHRVENVHHCACLDERAEALERELLLQRAAFFDLQDQAQDDRRQLQEEINLRLNTPRNGFVQQREMLAQVAALQTDLARTQAELAQARGLIRQHLGQGQPGQG</sequence>
<accession>A0AAN9UBR0</accession>
<keyword evidence="2" id="KW-0472">Membrane</keyword>
<evidence type="ECO:0000313" key="3">
    <source>
        <dbReference type="EMBL" id="KAK7743712.1"/>
    </source>
</evidence>
<dbReference type="EMBL" id="JAKJXP020000131">
    <property type="protein sequence ID" value="KAK7743712.1"/>
    <property type="molecule type" value="Genomic_DNA"/>
</dbReference>
<keyword evidence="1" id="KW-0175">Coiled coil</keyword>
<proteinExistence type="predicted"/>
<feature type="transmembrane region" description="Helical" evidence="2">
    <location>
        <begin position="24"/>
        <end position="44"/>
    </location>
</feature>
<name>A0AAN9UBR0_9PEZI</name>
<evidence type="ECO:0000313" key="4">
    <source>
        <dbReference type="Proteomes" id="UP001320420"/>
    </source>
</evidence>
<keyword evidence="2" id="KW-0812">Transmembrane</keyword>
<comment type="caution">
    <text evidence="3">The sequence shown here is derived from an EMBL/GenBank/DDBJ whole genome shotgun (WGS) entry which is preliminary data.</text>
</comment>
<feature type="transmembrane region" description="Helical" evidence="2">
    <location>
        <begin position="93"/>
        <end position="115"/>
    </location>
</feature>
<keyword evidence="4" id="KW-1185">Reference proteome</keyword>
<feature type="coiled-coil region" evidence="1">
    <location>
        <begin position="211"/>
        <end position="238"/>
    </location>
</feature>
<dbReference type="Proteomes" id="UP001320420">
    <property type="component" value="Unassembled WGS sequence"/>
</dbReference>
<reference evidence="3 4" key="1">
    <citation type="submission" date="2024-02" db="EMBL/GenBank/DDBJ databases">
        <title>De novo assembly and annotation of 12 fungi associated with fruit tree decline syndrome in Ontario, Canada.</title>
        <authorList>
            <person name="Sulman M."/>
            <person name="Ellouze W."/>
            <person name="Ilyukhin E."/>
        </authorList>
    </citation>
    <scope>NUCLEOTIDE SEQUENCE [LARGE SCALE GENOMIC DNA]</scope>
    <source>
        <strain evidence="3 4">M11/M66-122</strain>
    </source>
</reference>
<organism evidence="3 4">
    <name type="scientific">Diatrype stigma</name>
    <dbReference type="NCBI Taxonomy" id="117547"/>
    <lineage>
        <taxon>Eukaryota</taxon>
        <taxon>Fungi</taxon>
        <taxon>Dikarya</taxon>
        <taxon>Ascomycota</taxon>
        <taxon>Pezizomycotina</taxon>
        <taxon>Sordariomycetes</taxon>
        <taxon>Xylariomycetidae</taxon>
        <taxon>Xylariales</taxon>
        <taxon>Diatrypaceae</taxon>
        <taxon>Diatrype</taxon>
    </lineage>
</organism>
<gene>
    <name evidence="3" type="ORF">SLS62_010490</name>
</gene>
<evidence type="ECO:0000256" key="2">
    <source>
        <dbReference type="SAM" id="Phobius"/>
    </source>
</evidence>
<keyword evidence="2" id="KW-1133">Transmembrane helix</keyword>
<evidence type="ECO:0000256" key="1">
    <source>
        <dbReference type="SAM" id="Coils"/>
    </source>
</evidence>